<gene>
    <name evidence="9" type="ORF">HPULCUR_003607</name>
</gene>
<evidence type="ECO:0000313" key="9">
    <source>
        <dbReference type="EMBL" id="GAA5798207.1"/>
    </source>
</evidence>
<protein>
    <recommendedName>
        <fullName evidence="8">C2H2-type domain-containing protein</fullName>
    </recommendedName>
</protein>
<dbReference type="SMART" id="SM00355">
    <property type="entry name" value="ZnF_C2H2"/>
    <property type="match status" value="11"/>
</dbReference>
<evidence type="ECO:0000313" key="10">
    <source>
        <dbReference type="Proteomes" id="UP001476247"/>
    </source>
</evidence>
<evidence type="ECO:0000259" key="8">
    <source>
        <dbReference type="PROSITE" id="PS50157"/>
    </source>
</evidence>
<feature type="domain" description="C2H2-type" evidence="8">
    <location>
        <begin position="482"/>
        <end position="510"/>
    </location>
</feature>
<accession>A0ABP9XTV6</accession>
<proteinExistence type="predicted"/>
<dbReference type="PANTHER" id="PTHR24406">
    <property type="entry name" value="TRANSCRIPTIONAL REPRESSOR CTCFL-RELATED"/>
    <property type="match status" value="1"/>
</dbReference>
<evidence type="ECO:0000256" key="5">
    <source>
        <dbReference type="ARBA" id="ARBA00022833"/>
    </source>
</evidence>
<keyword evidence="4 7" id="KW-0863">Zinc-finger</keyword>
<evidence type="ECO:0000256" key="7">
    <source>
        <dbReference type="PROSITE-ProRule" id="PRU00042"/>
    </source>
</evidence>
<keyword evidence="5" id="KW-0862">Zinc</keyword>
<evidence type="ECO:0000256" key="1">
    <source>
        <dbReference type="ARBA" id="ARBA00004123"/>
    </source>
</evidence>
<dbReference type="PROSITE" id="PS50157">
    <property type="entry name" value="ZINC_FINGER_C2H2_2"/>
    <property type="match status" value="4"/>
</dbReference>
<dbReference type="Proteomes" id="UP001476247">
    <property type="component" value="Unassembled WGS sequence"/>
</dbReference>
<evidence type="ECO:0000256" key="6">
    <source>
        <dbReference type="ARBA" id="ARBA00023242"/>
    </source>
</evidence>
<evidence type="ECO:0000256" key="2">
    <source>
        <dbReference type="ARBA" id="ARBA00022723"/>
    </source>
</evidence>
<dbReference type="Gene3D" id="3.30.160.60">
    <property type="entry name" value="Classic Zinc Finger"/>
    <property type="match status" value="4"/>
</dbReference>
<keyword evidence="2" id="KW-0479">Metal-binding</keyword>
<dbReference type="Pfam" id="PF12874">
    <property type="entry name" value="zf-met"/>
    <property type="match status" value="1"/>
</dbReference>
<keyword evidence="3" id="KW-0677">Repeat</keyword>
<keyword evidence="6" id="KW-0539">Nucleus</keyword>
<dbReference type="PROSITE" id="PS00028">
    <property type="entry name" value="ZINC_FINGER_C2H2_1"/>
    <property type="match status" value="9"/>
</dbReference>
<sequence length="567" mass="66128">MKQETDKYSKIKVERHVFEADRPISRARAKQEVKNNDDQFKRVLRSSTQVETKGQNNNTTEVFQPLSIGVKNRYCNVCKLTFNTKKTYLIHEKQAHNTNITPIIDLETLYCNICYEKQLRIGMYRHHMFTLHDTFIPDPQKTIPDSPSSDATSPSDYNPRLYCVECNRKYDTRRAYRKHIFQSHEKPRRDYWVATATDTTITPTIDNNSNYCDVCERSFSRKFRYREHLKKVHVINLPPLPNDTSNFDFEGKGCKVCDSKFQTKSAFKRHLLLVHELTLDPPNNAQPDLIPDINHSNKHCVTCGKTFSKRTAFVRHLILKHIEQLPQLYQGQDPSEWDNKKRGGKPKNICKYCDQTFFTAALYRIHLVRVHDIRPVDPTIDIKDPNHHCAPCNRTYRGKLEYRAHLKDLHSMDLPPLPKGGHPTSSLTPTVDYINYYCNTCDRKYSNIFYSTHLLRSHGIKSRFPSTSVNRKEKPIIDQANNYCTACEKYYKNKGGYRVHLRSVHEISLPKYCHKPLRVNPDITPDMNNIDNYCAACDRTYANGGAFRRHLATIHNMIAPEIKQEDV</sequence>
<feature type="domain" description="C2H2-type" evidence="8">
    <location>
        <begin position="298"/>
        <end position="326"/>
    </location>
</feature>
<dbReference type="EMBL" id="BAABUJ010000009">
    <property type="protein sequence ID" value="GAA5798207.1"/>
    <property type="molecule type" value="Genomic_DNA"/>
</dbReference>
<reference evidence="9 10" key="1">
    <citation type="submission" date="2024-04" db="EMBL/GenBank/DDBJ databases">
        <title>genome sequences of Mucor flavus KT1a and Helicostylum pulchrum KT1b strains isolation_sourced from the surface of a dry-aged beef.</title>
        <authorList>
            <person name="Toyotome T."/>
            <person name="Hosono M."/>
            <person name="Torimaru M."/>
            <person name="Fukuda K."/>
            <person name="Mikami N."/>
        </authorList>
    </citation>
    <scope>NUCLEOTIDE SEQUENCE [LARGE SCALE GENOMIC DNA]</scope>
    <source>
        <strain evidence="9 10">KT1b</strain>
    </source>
</reference>
<name>A0ABP9XTV6_9FUNG</name>
<feature type="domain" description="C2H2-type" evidence="8">
    <location>
        <begin position="210"/>
        <end position="238"/>
    </location>
</feature>
<organism evidence="9 10">
    <name type="scientific">Helicostylum pulchrum</name>
    <dbReference type="NCBI Taxonomy" id="562976"/>
    <lineage>
        <taxon>Eukaryota</taxon>
        <taxon>Fungi</taxon>
        <taxon>Fungi incertae sedis</taxon>
        <taxon>Mucoromycota</taxon>
        <taxon>Mucoromycotina</taxon>
        <taxon>Mucoromycetes</taxon>
        <taxon>Mucorales</taxon>
        <taxon>Mucorineae</taxon>
        <taxon>Mucoraceae</taxon>
        <taxon>Helicostylum</taxon>
    </lineage>
</organism>
<evidence type="ECO:0000256" key="3">
    <source>
        <dbReference type="ARBA" id="ARBA00022737"/>
    </source>
</evidence>
<evidence type="ECO:0000256" key="4">
    <source>
        <dbReference type="ARBA" id="ARBA00022771"/>
    </source>
</evidence>
<keyword evidence="10" id="KW-1185">Reference proteome</keyword>
<comment type="caution">
    <text evidence="9">The sequence shown here is derived from an EMBL/GenBank/DDBJ whole genome shotgun (WGS) entry which is preliminary data.</text>
</comment>
<feature type="domain" description="C2H2-type" evidence="8">
    <location>
        <begin position="387"/>
        <end position="415"/>
    </location>
</feature>
<comment type="subcellular location">
    <subcellularLocation>
        <location evidence="1">Nucleus</location>
    </subcellularLocation>
</comment>
<dbReference type="InterPro" id="IPR013087">
    <property type="entry name" value="Znf_C2H2_type"/>
</dbReference>
<dbReference type="InterPro" id="IPR050888">
    <property type="entry name" value="ZnF_C2H2-type_TF"/>
</dbReference>